<keyword evidence="4" id="KW-1133">Transmembrane helix</keyword>
<keyword evidence="4" id="KW-0472">Membrane</keyword>
<feature type="DNA-binding region" description="OmpR/PhoB-type" evidence="3">
    <location>
        <begin position="22"/>
        <end position="121"/>
    </location>
</feature>
<keyword evidence="4" id="KW-0812">Transmembrane</keyword>
<keyword evidence="2" id="KW-0597">Phosphoprotein</keyword>
<keyword evidence="8" id="KW-1185">Reference proteome</keyword>
<evidence type="ECO:0000313" key="7">
    <source>
        <dbReference type="EMBL" id="MBB3169717.1"/>
    </source>
</evidence>
<evidence type="ECO:0000256" key="1">
    <source>
        <dbReference type="ARBA" id="ARBA00023125"/>
    </source>
</evidence>
<evidence type="ECO:0000256" key="4">
    <source>
        <dbReference type="SAM" id="Phobius"/>
    </source>
</evidence>
<dbReference type="InterPro" id="IPR016032">
    <property type="entry name" value="Sig_transdc_resp-reg_C-effctor"/>
</dbReference>
<dbReference type="AlphaFoldDB" id="A0A839UWH8"/>
<evidence type="ECO:0000259" key="6">
    <source>
        <dbReference type="PROSITE" id="PS51755"/>
    </source>
</evidence>
<dbReference type="PROSITE" id="PS50110">
    <property type="entry name" value="RESPONSE_REGULATORY"/>
    <property type="match status" value="1"/>
</dbReference>
<proteinExistence type="predicted"/>
<evidence type="ECO:0000256" key="2">
    <source>
        <dbReference type="PROSITE-ProRule" id="PRU00169"/>
    </source>
</evidence>
<feature type="transmembrane region" description="Helical" evidence="4">
    <location>
        <begin position="160"/>
        <end position="181"/>
    </location>
</feature>
<dbReference type="Gene3D" id="3.40.50.2300">
    <property type="match status" value="1"/>
</dbReference>
<comment type="caution">
    <text evidence="7">The sequence shown here is derived from an EMBL/GenBank/DDBJ whole genome shotgun (WGS) entry which is preliminary data.</text>
</comment>
<evidence type="ECO:0000313" key="8">
    <source>
        <dbReference type="Proteomes" id="UP000559987"/>
    </source>
</evidence>
<dbReference type="Gene3D" id="1.10.10.10">
    <property type="entry name" value="Winged helix-like DNA-binding domain superfamily/Winged helix DNA-binding domain"/>
    <property type="match status" value="1"/>
</dbReference>
<feature type="modified residue" description="4-aspartylphosphate" evidence="2">
    <location>
        <position position="248"/>
    </location>
</feature>
<dbReference type="InterPro" id="IPR001867">
    <property type="entry name" value="OmpR/PhoB-type_DNA-bd"/>
</dbReference>
<keyword evidence="1 3" id="KW-0238">DNA-binding</keyword>
<evidence type="ECO:0000256" key="3">
    <source>
        <dbReference type="PROSITE-ProRule" id="PRU01091"/>
    </source>
</evidence>
<dbReference type="GO" id="GO:0003677">
    <property type="term" value="F:DNA binding"/>
    <property type="evidence" value="ECO:0007669"/>
    <property type="project" value="UniProtKB-UniRule"/>
</dbReference>
<evidence type="ECO:0000259" key="5">
    <source>
        <dbReference type="PROSITE" id="PS50110"/>
    </source>
</evidence>
<reference evidence="7 8" key="1">
    <citation type="submission" date="2020-08" db="EMBL/GenBank/DDBJ databases">
        <title>Genomic Encyclopedia of Type Strains, Phase III (KMG-III): the genomes of soil and plant-associated and newly described type strains.</title>
        <authorList>
            <person name="Whitman W."/>
        </authorList>
    </citation>
    <scope>NUCLEOTIDE SEQUENCE [LARGE SCALE GENOMIC DNA]</scope>
    <source>
        <strain evidence="7 8">CECT 8571</strain>
    </source>
</reference>
<sequence length="324" mass="34914">MTQASDQNDGARPADDAQSEAVVIYLFQHFQICSEPPQLIASGTPRDIPPRHLDLLLLLLQQPEKPRWTHEELLAALWPGRVVTTQSVARLVADARKSFAAVGIKGRVVETLHGHGYRLAPVFVAGLTCLPHKDVSKSSGNNAVADDLSSAQPVRRGARVAIYIAAAIAFGILIALAKYWWPAATPPVLFSEAQAVAGRILWVDDNPHNNTAEVADLRSRGYGVHQVKSSADALTLVKIYHFDLIISDMGRHGNPLAGLELLSALRAANFDLPVVYYTLVVNPPLLAEVAARGGQGAAESSDALTQLVDTYAGSRHKTHLKTAQ</sequence>
<dbReference type="RefSeq" id="WP_183911210.1">
    <property type="nucleotide sequence ID" value="NZ_JACHXZ010000004.1"/>
</dbReference>
<dbReference type="InterPro" id="IPR001789">
    <property type="entry name" value="Sig_transdc_resp-reg_receiver"/>
</dbReference>
<dbReference type="CDD" id="cd00156">
    <property type="entry name" value="REC"/>
    <property type="match status" value="1"/>
</dbReference>
<organism evidence="7 8">
    <name type="scientific">Simiduia aestuariiviva</name>
    <dbReference type="NCBI Taxonomy" id="1510459"/>
    <lineage>
        <taxon>Bacteria</taxon>
        <taxon>Pseudomonadati</taxon>
        <taxon>Pseudomonadota</taxon>
        <taxon>Gammaproteobacteria</taxon>
        <taxon>Cellvibrionales</taxon>
        <taxon>Cellvibrionaceae</taxon>
        <taxon>Simiduia</taxon>
    </lineage>
</organism>
<dbReference type="GO" id="GO:0000160">
    <property type="term" value="P:phosphorelay signal transduction system"/>
    <property type="evidence" value="ECO:0007669"/>
    <property type="project" value="InterPro"/>
</dbReference>
<name>A0A839UWH8_9GAMM</name>
<accession>A0A839UWH8</accession>
<dbReference type="InterPro" id="IPR011006">
    <property type="entry name" value="CheY-like_superfamily"/>
</dbReference>
<feature type="domain" description="OmpR/PhoB-type" evidence="6">
    <location>
        <begin position="22"/>
        <end position="121"/>
    </location>
</feature>
<dbReference type="EMBL" id="JACHXZ010000004">
    <property type="protein sequence ID" value="MBB3169717.1"/>
    <property type="molecule type" value="Genomic_DNA"/>
</dbReference>
<dbReference type="Pfam" id="PF00486">
    <property type="entry name" value="Trans_reg_C"/>
    <property type="match status" value="1"/>
</dbReference>
<dbReference type="SMART" id="SM00862">
    <property type="entry name" value="Trans_reg_C"/>
    <property type="match status" value="1"/>
</dbReference>
<protein>
    <submittedName>
        <fullName evidence="7">DNA-binding response OmpR family regulator</fullName>
    </submittedName>
</protein>
<dbReference type="PROSITE" id="PS51755">
    <property type="entry name" value="OMPR_PHOB"/>
    <property type="match status" value="1"/>
</dbReference>
<gene>
    <name evidence="7" type="ORF">FHS30_002930</name>
</gene>
<dbReference type="InterPro" id="IPR036388">
    <property type="entry name" value="WH-like_DNA-bd_sf"/>
</dbReference>
<dbReference type="SUPFAM" id="SSF46894">
    <property type="entry name" value="C-terminal effector domain of the bipartite response regulators"/>
    <property type="match status" value="1"/>
</dbReference>
<feature type="domain" description="Response regulatory" evidence="5">
    <location>
        <begin position="199"/>
        <end position="312"/>
    </location>
</feature>
<dbReference type="GO" id="GO:0006355">
    <property type="term" value="P:regulation of DNA-templated transcription"/>
    <property type="evidence" value="ECO:0007669"/>
    <property type="project" value="InterPro"/>
</dbReference>
<dbReference type="Pfam" id="PF00072">
    <property type="entry name" value="Response_reg"/>
    <property type="match status" value="1"/>
</dbReference>
<dbReference type="Proteomes" id="UP000559987">
    <property type="component" value="Unassembled WGS sequence"/>
</dbReference>
<dbReference type="SUPFAM" id="SSF52172">
    <property type="entry name" value="CheY-like"/>
    <property type="match status" value="1"/>
</dbReference>